<reference evidence="2 3" key="1">
    <citation type="journal article" date="2018" name="Mol. Biol. Evol.">
        <title>Broad Genomic Sampling Reveals a Smut Pathogenic Ancestry of the Fungal Clade Ustilaginomycotina.</title>
        <authorList>
            <person name="Kijpornyongpan T."/>
            <person name="Mondo S.J."/>
            <person name="Barry K."/>
            <person name="Sandor L."/>
            <person name="Lee J."/>
            <person name="Lipzen A."/>
            <person name="Pangilinan J."/>
            <person name="LaButti K."/>
            <person name="Hainaut M."/>
            <person name="Henrissat B."/>
            <person name="Grigoriev I.V."/>
            <person name="Spatafora J.W."/>
            <person name="Aime M.C."/>
        </authorList>
    </citation>
    <scope>NUCLEOTIDE SEQUENCE [LARGE SCALE GENOMIC DNA]</scope>
    <source>
        <strain evidence="2 3">MCA 3882</strain>
    </source>
</reference>
<feature type="compositionally biased region" description="Low complexity" evidence="1">
    <location>
        <begin position="711"/>
        <end position="721"/>
    </location>
</feature>
<feature type="compositionally biased region" description="Acidic residues" evidence="1">
    <location>
        <begin position="681"/>
        <end position="703"/>
    </location>
</feature>
<organism evidence="2 3">
    <name type="scientific">Meira miltonrushii</name>
    <dbReference type="NCBI Taxonomy" id="1280837"/>
    <lineage>
        <taxon>Eukaryota</taxon>
        <taxon>Fungi</taxon>
        <taxon>Dikarya</taxon>
        <taxon>Basidiomycota</taxon>
        <taxon>Ustilaginomycotina</taxon>
        <taxon>Exobasidiomycetes</taxon>
        <taxon>Exobasidiales</taxon>
        <taxon>Brachybasidiaceae</taxon>
        <taxon>Meira</taxon>
    </lineage>
</organism>
<dbReference type="GeneID" id="37024717"/>
<accession>A0A316V6D2</accession>
<feature type="region of interest" description="Disordered" evidence="1">
    <location>
        <begin position="442"/>
        <end position="861"/>
    </location>
</feature>
<gene>
    <name evidence="2" type="ORF">FA14DRAFT_81032</name>
</gene>
<feature type="compositionally biased region" description="Acidic residues" evidence="1">
    <location>
        <begin position="301"/>
        <end position="310"/>
    </location>
</feature>
<feature type="compositionally biased region" description="Polar residues" evidence="1">
    <location>
        <begin position="225"/>
        <end position="235"/>
    </location>
</feature>
<dbReference type="AlphaFoldDB" id="A0A316V6D2"/>
<evidence type="ECO:0000256" key="1">
    <source>
        <dbReference type="SAM" id="MobiDB-lite"/>
    </source>
</evidence>
<evidence type="ECO:0000313" key="3">
    <source>
        <dbReference type="Proteomes" id="UP000245771"/>
    </source>
</evidence>
<sequence>MSEATPKNQKKAGKSGEKVDVGSSEMTTMNGNNSAKFSAKKRKRKGPNEVSPSPAPNQSTNAYFDQTLSPTPSTPIPNAKKAKLNKNGITPKNEQSGARNSRSSSNDVTMSQDDVGVILITCTQISSVHYLRVVKEGQSWKQTLDFIRRKWPQLADLKDYQIQFTCQFSNKTMSVDEKEDFEAIVSLAITKGTQPEDPLTLDVKPNMDGKPKPAKAAGRKGVSKAVQSEVPNTPANAKKAAGTNTPTTWNISIEVPTPEENAKAGEEGAPKVETNVAKQAPKKAAKRKSSPNQIVERDMSLDTDAEDLEVQNELGLADDVKPDQDVNAEVTAKKPKGRKSQQTSTEAIGGDETPAPAKTEEKGAKKARKSTKAQSGVEDKSVATDSVEEPQPVEIEIAKVIEGGMEKVTEWYEKLKEKAELTSNELDARNKFGEWLDNFRSQEAQKAEDEKKQKEAEEKALKKEEEKKRKAQEAEEEKKKKAQEAEEEKKRKALEAEEEKKRKAQEADEEKKRKAQEAEEEKKRKAQEAEEEKKRKAQEADEEKKRKAQEAEEKKKAVAEEKQRKKDELAKQKAEEKAKKEAEAAAKKEEAAAKRKAAAEEKERKQAAIKAKKESDRQELEELKRKAAEEEAKKKKEDQTQTEPAKTESTKKEAENKKDQTSNGANADDDSSDTSSSSSESDSDDSSDSDSDSESGDSSETESESEKKKASNAAPAKTSSPKKGDTIKGKQDNKASSSLSFGYPRLSALDPSKIKVSSPQTPSIYPAINGKKVTDDGDSSEDQIDEDDDDDSSSDSSSSSDDSSSDEDEPSSKNTKASNKQTSSIPQTKRAGAKAVNQKSGKGESSKKQKSLLSKLAAKSS</sequence>
<feature type="compositionally biased region" description="Basic and acidic residues" evidence="1">
    <location>
        <begin position="722"/>
        <end position="733"/>
    </location>
</feature>
<protein>
    <submittedName>
        <fullName evidence="2">Uncharacterized protein</fullName>
    </submittedName>
</protein>
<dbReference type="EMBL" id="KZ819605">
    <property type="protein sequence ID" value="PWN33066.1"/>
    <property type="molecule type" value="Genomic_DNA"/>
</dbReference>
<keyword evidence="3" id="KW-1185">Reference proteome</keyword>
<dbReference type="InParanoid" id="A0A316V6D2"/>
<feature type="compositionally biased region" description="Polar residues" evidence="1">
    <location>
        <begin position="87"/>
        <end position="109"/>
    </location>
</feature>
<evidence type="ECO:0000313" key="2">
    <source>
        <dbReference type="EMBL" id="PWN33066.1"/>
    </source>
</evidence>
<feature type="region of interest" description="Disordered" evidence="1">
    <location>
        <begin position="196"/>
        <end position="393"/>
    </location>
</feature>
<feature type="compositionally biased region" description="Polar residues" evidence="1">
    <location>
        <begin position="56"/>
        <end position="71"/>
    </location>
</feature>
<dbReference type="OrthoDB" id="10665927at2759"/>
<feature type="compositionally biased region" description="Basic and acidic residues" evidence="1">
    <location>
        <begin position="443"/>
        <end position="660"/>
    </location>
</feature>
<feature type="region of interest" description="Disordered" evidence="1">
    <location>
        <begin position="1"/>
        <end position="109"/>
    </location>
</feature>
<feature type="compositionally biased region" description="Polar residues" evidence="1">
    <location>
        <begin position="242"/>
        <end position="251"/>
    </location>
</feature>
<feature type="compositionally biased region" description="Acidic residues" evidence="1">
    <location>
        <begin position="776"/>
        <end position="793"/>
    </location>
</feature>
<dbReference type="Proteomes" id="UP000245771">
    <property type="component" value="Unassembled WGS sequence"/>
</dbReference>
<feature type="compositionally biased region" description="Polar residues" evidence="1">
    <location>
        <begin position="813"/>
        <end position="827"/>
    </location>
</feature>
<feature type="compositionally biased region" description="Basic and acidic residues" evidence="1">
    <location>
        <begin position="260"/>
        <end position="270"/>
    </location>
</feature>
<name>A0A316V6D2_9BASI</name>
<proteinExistence type="predicted"/>
<feature type="compositionally biased region" description="Low complexity" evidence="1">
    <location>
        <begin position="851"/>
        <end position="861"/>
    </location>
</feature>
<feature type="compositionally biased region" description="Basic residues" evidence="1">
    <location>
        <begin position="280"/>
        <end position="289"/>
    </location>
</feature>
<dbReference type="STRING" id="1280837.A0A316V6D2"/>
<dbReference type="RefSeq" id="XP_025353368.1">
    <property type="nucleotide sequence ID" value="XM_025502936.1"/>
</dbReference>